<dbReference type="InterPro" id="IPR036691">
    <property type="entry name" value="Endo/exonu/phosph_ase_sf"/>
</dbReference>
<dbReference type="Pfam" id="PF00078">
    <property type="entry name" value="RVT_1"/>
    <property type="match status" value="1"/>
</dbReference>
<dbReference type="CDD" id="cd09076">
    <property type="entry name" value="L1-EN"/>
    <property type="match status" value="1"/>
</dbReference>
<feature type="coiled-coil region" evidence="1">
    <location>
        <begin position="337"/>
        <end position="364"/>
    </location>
</feature>
<dbReference type="SUPFAM" id="SSF56219">
    <property type="entry name" value="DNase I-like"/>
    <property type="match status" value="1"/>
</dbReference>
<dbReference type="Proteomes" id="UP000694700">
    <property type="component" value="Unplaced"/>
</dbReference>
<dbReference type="InterPro" id="IPR000477">
    <property type="entry name" value="RT_dom"/>
</dbReference>
<dbReference type="PANTHER" id="PTHR19446">
    <property type="entry name" value="REVERSE TRANSCRIPTASES"/>
    <property type="match status" value="1"/>
</dbReference>
<evidence type="ECO:0000256" key="1">
    <source>
        <dbReference type="SAM" id="Coils"/>
    </source>
</evidence>
<evidence type="ECO:0000313" key="3">
    <source>
        <dbReference type="Ensembl" id="ENSCCRP00015110309.1"/>
    </source>
</evidence>
<protein>
    <recommendedName>
        <fullName evidence="2">Reverse transcriptase domain-containing protein</fullName>
    </recommendedName>
</protein>
<dbReference type="Gene3D" id="3.60.10.10">
    <property type="entry name" value="Endonuclease/exonuclease/phosphatase"/>
    <property type="match status" value="1"/>
</dbReference>
<sequence>MMRKKCFNFSFLFVSFLCLCCAFSFFIHLFMSNLRLGSLNINGARDYRKRAMLFELIRQKKIDVMFLQETHSDVKNESEWMMEWEGEVFMSHKTSNSGGVAILLRKNINQVSCEVENVVGGQLLKIRVKFEHFTVVFINLYAPVLGGERVLFLNKVKDIVKNCKSEEYLFLGGDFNCTEDDNIDRNHKEPHIASQRALRQIMKEHELYDIWRVLNKTQRQYTWTQVREHYVTMARLDRWYCFKYHFNIIKHCVISPVSFTDHGLVSCNVFVTNVKPRSAYWHFNVGLLQDNFFCEVFGYFWKKTKDRKSSFDSLQQWWDNAKIEIQQLCRLYTFSASRDISRSLEDLEREIVELQNSIEFAKDRECIKVLKNKKKVLDDLLGVKAQGALVRSRFQSVAQMDGPTKFFFGLEKKNGQNRNMHSLTSESGMEIINPKEIRKRAVDFYSELYKSEHVEVKDIASKFYVGLPKVPDRANVELEKPFTKGELYDALKSMECGKAPGIDGIPVEFYKSLWAVLGDDLLEVLNDSLTRGSLPTSCRRAVITLLPKKGDLRNIKNWRPVSLLCSDMKILSKALAVRLRDVIGGVIHIDQTYCVPNRSIFDNIHLIRDILDISGLLGLNFGLISLDQEKAFDRVEHNYLWQTLGEFGFSPGFIKMIGVLYVNIESVLKINGGLSAPFKITRGIRQGCALSGMLYALAIEPLLLRIRASIDGWSIPQSECKIKLSAYADDIIVMIKNQKEVDMLHVIINDFGKMSSAKVNWIKSEAIVCGKWEGRCFPKLPGGLEWKKSGFKYLGVYLGDDSMMQKNWEGVLEKTKGRLEKWRWLWPKMSFRGRVTVINNLVASTFWHRLACTEPPSGLLAKLQAIIVDFFWTKFHWVPQSVLYLPREEGGQGLIHLVSRGATFRLQFIQRLLAGPEDLVWRNIANFILRQAGGLGLDSTLFLLDSSKIQVNGLTPFFKGIFRVWSLFKRRRGVSESLHWLLEEPTVLGSRFDVSSEIGWGFENVMCTSRKVQLHHLIVAGGPELNNSEGVASCLSLKSERLAGKLLEVLKQKLTVEEKSLLLSYGEGKVFPNKKDPFPELYITPDLKGANGEMLENIEDLSFHEADRKKNYRSCVKVLNKKTLNGRVETVWRDKLGFDTNVKPGWRILYKPPLEKRVGDLQWRILHGAVAVNSFVSVINPNVCNVCPFCEKRETIFHCFMECTRLGYFFDFLKLLFRSLNEVFTVQIFILGYPYAAKNRIKCQLLNFIIGEAKMAIYLSRRNKIEGSEGCEVISILKNRIKSRVWIDFKFYKMMKDLSFFSNQW</sequence>
<accession>A0A8C2AXB9</accession>
<dbReference type="GO" id="GO:0003824">
    <property type="term" value="F:catalytic activity"/>
    <property type="evidence" value="ECO:0007669"/>
    <property type="project" value="InterPro"/>
</dbReference>
<dbReference type="Ensembl" id="ENSCCRT00015113798.1">
    <property type="protein sequence ID" value="ENSCCRP00015110309.1"/>
    <property type="gene ID" value="ENSCCRG00015043738.1"/>
</dbReference>
<name>A0A8C2AXB9_CYPCA</name>
<reference evidence="3" key="1">
    <citation type="submission" date="2025-08" db="UniProtKB">
        <authorList>
            <consortium name="Ensembl"/>
        </authorList>
    </citation>
    <scope>IDENTIFICATION</scope>
</reference>
<dbReference type="InterPro" id="IPR005135">
    <property type="entry name" value="Endo/exonuclease/phosphatase"/>
</dbReference>
<proteinExistence type="predicted"/>
<dbReference type="PROSITE" id="PS50878">
    <property type="entry name" value="RT_POL"/>
    <property type="match status" value="1"/>
</dbReference>
<evidence type="ECO:0000313" key="4">
    <source>
        <dbReference type="Proteomes" id="UP000694700"/>
    </source>
</evidence>
<keyword evidence="1" id="KW-0175">Coiled coil</keyword>
<dbReference type="Pfam" id="PF03372">
    <property type="entry name" value="Exo_endo_phos"/>
    <property type="match status" value="1"/>
</dbReference>
<dbReference type="InterPro" id="IPR043502">
    <property type="entry name" value="DNA/RNA_pol_sf"/>
</dbReference>
<dbReference type="SUPFAM" id="SSF56672">
    <property type="entry name" value="DNA/RNA polymerases"/>
    <property type="match status" value="1"/>
</dbReference>
<feature type="domain" description="Reverse transcriptase" evidence="2">
    <location>
        <begin position="527"/>
        <end position="798"/>
    </location>
</feature>
<dbReference type="Pfam" id="PF13966">
    <property type="entry name" value="zf-RVT"/>
    <property type="match status" value="1"/>
</dbReference>
<evidence type="ECO:0000259" key="2">
    <source>
        <dbReference type="PROSITE" id="PS50878"/>
    </source>
</evidence>
<organism evidence="3 4">
    <name type="scientific">Cyprinus carpio</name>
    <name type="common">Common carp</name>
    <dbReference type="NCBI Taxonomy" id="7962"/>
    <lineage>
        <taxon>Eukaryota</taxon>
        <taxon>Metazoa</taxon>
        <taxon>Chordata</taxon>
        <taxon>Craniata</taxon>
        <taxon>Vertebrata</taxon>
        <taxon>Euteleostomi</taxon>
        <taxon>Actinopterygii</taxon>
        <taxon>Neopterygii</taxon>
        <taxon>Teleostei</taxon>
        <taxon>Ostariophysi</taxon>
        <taxon>Cypriniformes</taxon>
        <taxon>Cyprinidae</taxon>
        <taxon>Cyprininae</taxon>
        <taxon>Cyprinus</taxon>
    </lineage>
</organism>
<dbReference type="InterPro" id="IPR026960">
    <property type="entry name" value="RVT-Znf"/>
</dbReference>
<dbReference type="CDD" id="cd01650">
    <property type="entry name" value="RT_nLTR_like"/>
    <property type="match status" value="1"/>
</dbReference>